<sequence>MAAPPPADHGKSSLSRKTTKCHSRPQKATSYGENDLLSIKAEFCTSRYGGPCSHFVELAEVRQRCETHTKARLMERQKKMQTTRNHYQDPLPRRLPIELVCWIIDFCLPPALTLDEIAVNAYDLFPETSPAPAQLEPWRCVSTMAQDYLESGRIMERPVGRSVSEHTTFSLRLGQRLPQTLREFTPQNRAPTSRNKF</sequence>
<protein>
    <submittedName>
        <fullName evidence="2">Uncharacterized protein</fullName>
    </submittedName>
</protein>
<proteinExistence type="predicted"/>
<keyword evidence="3" id="KW-1185">Reference proteome</keyword>
<reference evidence="2" key="1">
    <citation type="submission" date="2020-11" db="EMBL/GenBank/DDBJ databases">
        <authorList>
            <consortium name="DOE Joint Genome Institute"/>
            <person name="Ahrendt S."/>
            <person name="Riley R."/>
            <person name="Andreopoulos W."/>
            <person name="Labutti K."/>
            <person name="Pangilinan J."/>
            <person name="Ruiz-Duenas F.J."/>
            <person name="Barrasa J.M."/>
            <person name="Sanchez-Garcia M."/>
            <person name="Camarero S."/>
            <person name="Miyauchi S."/>
            <person name="Serrano A."/>
            <person name="Linde D."/>
            <person name="Babiker R."/>
            <person name="Drula E."/>
            <person name="Ayuso-Fernandez I."/>
            <person name="Pacheco R."/>
            <person name="Padilla G."/>
            <person name="Ferreira P."/>
            <person name="Barriuso J."/>
            <person name="Kellner H."/>
            <person name="Castanera R."/>
            <person name="Alfaro M."/>
            <person name="Ramirez L."/>
            <person name="Pisabarro A.G."/>
            <person name="Kuo A."/>
            <person name="Tritt A."/>
            <person name="Lipzen A."/>
            <person name="He G."/>
            <person name="Yan M."/>
            <person name="Ng V."/>
            <person name="Cullen D."/>
            <person name="Martin F."/>
            <person name="Rosso M.-N."/>
            <person name="Henrissat B."/>
            <person name="Hibbett D."/>
            <person name="Martinez A.T."/>
            <person name="Grigoriev I.V."/>
        </authorList>
    </citation>
    <scope>NUCLEOTIDE SEQUENCE</scope>
    <source>
        <strain evidence="2">CBS 506.95</strain>
    </source>
</reference>
<evidence type="ECO:0000256" key="1">
    <source>
        <dbReference type="SAM" id="MobiDB-lite"/>
    </source>
</evidence>
<dbReference type="Proteomes" id="UP000807306">
    <property type="component" value="Unassembled WGS sequence"/>
</dbReference>
<dbReference type="EMBL" id="MU157883">
    <property type="protein sequence ID" value="KAF9525490.1"/>
    <property type="molecule type" value="Genomic_DNA"/>
</dbReference>
<feature type="region of interest" description="Disordered" evidence="1">
    <location>
        <begin position="1"/>
        <end position="28"/>
    </location>
</feature>
<gene>
    <name evidence="2" type="ORF">CPB83DRAFT_544525</name>
</gene>
<evidence type="ECO:0000313" key="3">
    <source>
        <dbReference type="Proteomes" id="UP000807306"/>
    </source>
</evidence>
<name>A0A9P6EAL0_9AGAR</name>
<accession>A0A9P6EAL0</accession>
<evidence type="ECO:0000313" key="2">
    <source>
        <dbReference type="EMBL" id="KAF9525490.1"/>
    </source>
</evidence>
<organism evidence="2 3">
    <name type="scientific">Crepidotus variabilis</name>
    <dbReference type="NCBI Taxonomy" id="179855"/>
    <lineage>
        <taxon>Eukaryota</taxon>
        <taxon>Fungi</taxon>
        <taxon>Dikarya</taxon>
        <taxon>Basidiomycota</taxon>
        <taxon>Agaricomycotina</taxon>
        <taxon>Agaricomycetes</taxon>
        <taxon>Agaricomycetidae</taxon>
        <taxon>Agaricales</taxon>
        <taxon>Agaricineae</taxon>
        <taxon>Crepidotaceae</taxon>
        <taxon>Crepidotus</taxon>
    </lineage>
</organism>
<comment type="caution">
    <text evidence="2">The sequence shown here is derived from an EMBL/GenBank/DDBJ whole genome shotgun (WGS) entry which is preliminary data.</text>
</comment>
<dbReference type="AlphaFoldDB" id="A0A9P6EAL0"/>